<feature type="non-terminal residue" evidence="2">
    <location>
        <position position="238"/>
    </location>
</feature>
<organism evidence="2 3">
    <name type="scientific">Tropilaelaps mercedesae</name>
    <dbReference type="NCBI Taxonomy" id="418985"/>
    <lineage>
        <taxon>Eukaryota</taxon>
        <taxon>Metazoa</taxon>
        <taxon>Ecdysozoa</taxon>
        <taxon>Arthropoda</taxon>
        <taxon>Chelicerata</taxon>
        <taxon>Arachnida</taxon>
        <taxon>Acari</taxon>
        <taxon>Parasitiformes</taxon>
        <taxon>Mesostigmata</taxon>
        <taxon>Gamasina</taxon>
        <taxon>Dermanyssoidea</taxon>
        <taxon>Laelapidae</taxon>
        <taxon>Tropilaelaps</taxon>
    </lineage>
</organism>
<evidence type="ECO:0000313" key="2">
    <source>
        <dbReference type="EMBL" id="OQR68354.1"/>
    </source>
</evidence>
<dbReference type="EMBL" id="MNPL01025173">
    <property type="protein sequence ID" value="OQR68354.1"/>
    <property type="molecule type" value="Genomic_DNA"/>
</dbReference>
<dbReference type="InParanoid" id="A0A1V9X4D0"/>
<evidence type="ECO:0000313" key="3">
    <source>
        <dbReference type="Proteomes" id="UP000192247"/>
    </source>
</evidence>
<name>A0A1V9X4D0_9ACAR</name>
<keyword evidence="3" id="KW-1185">Reference proteome</keyword>
<accession>A0A1V9X4D0</accession>
<dbReference type="Proteomes" id="UP000192247">
    <property type="component" value="Unassembled WGS sequence"/>
</dbReference>
<protein>
    <submittedName>
        <fullName evidence="2">Uncharacterized protein</fullName>
    </submittedName>
</protein>
<evidence type="ECO:0000256" key="1">
    <source>
        <dbReference type="SAM" id="MobiDB-lite"/>
    </source>
</evidence>
<gene>
    <name evidence="2" type="ORF">BIW11_02027</name>
</gene>
<feature type="compositionally biased region" description="Low complexity" evidence="1">
    <location>
        <begin position="1"/>
        <end position="27"/>
    </location>
</feature>
<sequence length="238" mass="25444">MAERYSSGSGMDSDSSQSSLEMDLDLLGCRRQLSPPPELMATIDPRNLQVERHEVAQNSPEVIAISSDDEEEDQPASSAPQPHAAGPSNCASNPQLMALMPFSGVSNTAPLNSTGNGTTTPTLNSINNSVGSLAASGDEIGDELYRSAIHIVLNQVIDPPEPGGEFNPTLQSDYGQRDRGAELAASTAANIARMRADKRGQPSLGQRQEMPHFRVVSRPRPNVVRLLKDGVCVQNVEQ</sequence>
<dbReference type="AlphaFoldDB" id="A0A1V9X4D0"/>
<feature type="compositionally biased region" description="Low complexity" evidence="1">
    <location>
        <begin position="75"/>
        <end position="88"/>
    </location>
</feature>
<feature type="region of interest" description="Disordered" evidence="1">
    <location>
        <begin position="196"/>
        <end position="216"/>
    </location>
</feature>
<proteinExistence type="predicted"/>
<reference evidence="2 3" key="1">
    <citation type="journal article" date="2017" name="Gigascience">
        <title>Draft genome of the honey bee ectoparasitic mite, Tropilaelaps mercedesae, is shaped by the parasitic life history.</title>
        <authorList>
            <person name="Dong X."/>
            <person name="Armstrong S.D."/>
            <person name="Xia D."/>
            <person name="Makepeace B.L."/>
            <person name="Darby A.C."/>
            <person name="Kadowaki T."/>
        </authorList>
    </citation>
    <scope>NUCLEOTIDE SEQUENCE [LARGE SCALE GENOMIC DNA]</scope>
    <source>
        <strain evidence="2">Wuxi-XJTLU</strain>
    </source>
</reference>
<feature type="region of interest" description="Disordered" evidence="1">
    <location>
        <begin position="1"/>
        <end position="95"/>
    </location>
</feature>
<comment type="caution">
    <text evidence="2">The sequence shown here is derived from an EMBL/GenBank/DDBJ whole genome shotgun (WGS) entry which is preliminary data.</text>
</comment>